<proteinExistence type="predicted"/>
<comment type="subcellular location">
    <subcellularLocation>
        <location evidence="2">Cell projection</location>
    </subcellularLocation>
    <subcellularLocation>
        <location evidence="1">Cytoplasm</location>
        <location evidence="1">Cytoskeleton</location>
    </subcellularLocation>
</comment>
<evidence type="ECO:0000313" key="8">
    <source>
        <dbReference type="Proteomes" id="UP000007875"/>
    </source>
</evidence>
<dbReference type="InParanoid" id="H2ZA23"/>
<reference evidence="7" key="3">
    <citation type="submission" date="2025-09" db="UniProtKB">
        <authorList>
            <consortium name="Ensembl"/>
        </authorList>
    </citation>
    <scope>IDENTIFICATION</scope>
</reference>
<dbReference type="GeneTree" id="ENSGT00730000111263"/>
<dbReference type="eggNOG" id="ENOG502QQR7">
    <property type="taxonomic scope" value="Eukaryota"/>
</dbReference>
<evidence type="ECO:0000256" key="4">
    <source>
        <dbReference type="ARBA" id="ARBA00023212"/>
    </source>
</evidence>
<evidence type="ECO:0000256" key="1">
    <source>
        <dbReference type="ARBA" id="ARBA00004245"/>
    </source>
</evidence>
<evidence type="ECO:0008006" key="9">
    <source>
        <dbReference type="Google" id="ProtNLM"/>
    </source>
</evidence>
<dbReference type="Ensembl" id="ENSCSAVT00000014603.1">
    <property type="protein sequence ID" value="ENSCSAVP00000014438.1"/>
    <property type="gene ID" value="ENSCSAVG00000008449.1"/>
</dbReference>
<keyword evidence="6" id="KW-0175">Coiled coil</keyword>
<dbReference type="AlphaFoldDB" id="H2ZA23"/>
<dbReference type="PANTHER" id="PTHR14871">
    <property type="entry name" value="DYNEIN REGULATORY COMPLEX PROTEIN 9"/>
    <property type="match status" value="1"/>
</dbReference>
<dbReference type="GO" id="GO:0005737">
    <property type="term" value="C:cytoplasm"/>
    <property type="evidence" value="ECO:0007669"/>
    <property type="project" value="TreeGrafter"/>
</dbReference>
<organism evidence="7 8">
    <name type="scientific">Ciona savignyi</name>
    <name type="common">Pacific transparent sea squirt</name>
    <dbReference type="NCBI Taxonomy" id="51511"/>
    <lineage>
        <taxon>Eukaryota</taxon>
        <taxon>Metazoa</taxon>
        <taxon>Chordata</taxon>
        <taxon>Tunicata</taxon>
        <taxon>Ascidiacea</taxon>
        <taxon>Phlebobranchia</taxon>
        <taxon>Cionidae</taxon>
        <taxon>Ciona</taxon>
    </lineage>
</organism>
<reference evidence="8" key="1">
    <citation type="submission" date="2003-08" db="EMBL/GenBank/DDBJ databases">
        <authorList>
            <person name="Birren B."/>
            <person name="Nusbaum C."/>
            <person name="Abebe A."/>
            <person name="Abouelleil A."/>
            <person name="Adekoya E."/>
            <person name="Ait-zahra M."/>
            <person name="Allen N."/>
            <person name="Allen T."/>
            <person name="An P."/>
            <person name="Anderson M."/>
            <person name="Anderson S."/>
            <person name="Arachchi H."/>
            <person name="Armbruster J."/>
            <person name="Bachantsang P."/>
            <person name="Baldwin J."/>
            <person name="Barry A."/>
            <person name="Bayul T."/>
            <person name="Blitshsteyn B."/>
            <person name="Bloom T."/>
            <person name="Blye J."/>
            <person name="Boguslavskiy L."/>
            <person name="Borowsky M."/>
            <person name="Boukhgalter B."/>
            <person name="Brunache A."/>
            <person name="Butler J."/>
            <person name="Calixte N."/>
            <person name="Calvo S."/>
            <person name="Camarata J."/>
            <person name="Campo K."/>
            <person name="Chang J."/>
            <person name="Cheshatsang Y."/>
            <person name="Citroen M."/>
            <person name="Collymore A."/>
            <person name="Considine T."/>
            <person name="Cook A."/>
            <person name="Cooke P."/>
            <person name="Corum B."/>
            <person name="Cuomo C."/>
            <person name="David R."/>
            <person name="Dawoe T."/>
            <person name="Degray S."/>
            <person name="Dodge S."/>
            <person name="Dooley K."/>
            <person name="Dorje P."/>
            <person name="Dorjee K."/>
            <person name="Dorris L."/>
            <person name="Duffey N."/>
            <person name="Dupes A."/>
            <person name="Elkins T."/>
            <person name="Engels R."/>
            <person name="Erickson J."/>
            <person name="Farina A."/>
            <person name="Faro S."/>
            <person name="Ferreira P."/>
            <person name="Fischer H."/>
            <person name="Fitzgerald M."/>
            <person name="Foley K."/>
            <person name="Gage D."/>
            <person name="Galagan J."/>
            <person name="Gearin G."/>
            <person name="Gnerre S."/>
            <person name="Gnirke A."/>
            <person name="Goyette A."/>
            <person name="Graham J."/>
            <person name="Grandbois E."/>
            <person name="Gyaltsen K."/>
            <person name="Hafez N."/>
            <person name="Hagopian D."/>
            <person name="Hagos B."/>
            <person name="Hall J."/>
            <person name="Hatcher B."/>
            <person name="Heller A."/>
            <person name="Higgins H."/>
            <person name="Honan T."/>
            <person name="Horn A."/>
            <person name="Houde N."/>
            <person name="Hughes L."/>
            <person name="Hulme W."/>
            <person name="Husby E."/>
            <person name="Iliev I."/>
            <person name="Jaffe D."/>
            <person name="Jones C."/>
            <person name="Kamal M."/>
            <person name="Kamat A."/>
            <person name="Kamvysselis M."/>
            <person name="Karlsson E."/>
            <person name="Kells C."/>
            <person name="Kieu A."/>
            <person name="Kisner P."/>
            <person name="Kodira C."/>
            <person name="Kulbokas E."/>
            <person name="Labutti K."/>
            <person name="Lama D."/>
            <person name="Landers T."/>
            <person name="Leger J."/>
            <person name="Levine S."/>
            <person name="Lewis D."/>
            <person name="Lewis T."/>
            <person name="Lindblad-toh K."/>
            <person name="Liu X."/>
            <person name="Lokyitsang T."/>
            <person name="Lokyitsang Y."/>
            <person name="Lucien O."/>
            <person name="Lui A."/>
            <person name="Ma L.J."/>
            <person name="Mabbitt R."/>
            <person name="Macdonald J."/>
            <person name="Maclean C."/>
            <person name="Major J."/>
            <person name="Manning J."/>
            <person name="Marabella R."/>
            <person name="Maru K."/>
            <person name="Matthews C."/>
            <person name="Mauceli E."/>
            <person name="Mccarthy M."/>
            <person name="Mcdonough S."/>
            <person name="Mcghee T."/>
            <person name="Meldrim J."/>
            <person name="Meneus L."/>
            <person name="Mesirov J."/>
            <person name="Mihalev A."/>
            <person name="Mihova T."/>
            <person name="Mikkelsen T."/>
            <person name="Mlenga V."/>
            <person name="Moru K."/>
            <person name="Mozes J."/>
            <person name="Mulrain L."/>
            <person name="Munson G."/>
            <person name="Naylor J."/>
            <person name="Newes C."/>
            <person name="Nguyen C."/>
            <person name="Nguyen N."/>
            <person name="Nguyen T."/>
            <person name="Nicol R."/>
            <person name="Nielsen C."/>
            <person name="Nizzari M."/>
            <person name="Norbu C."/>
            <person name="Norbu N."/>
            <person name="O'donnell P."/>
            <person name="Okoawo O."/>
            <person name="O'leary S."/>
            <person name="Omotosho B."/>
            <person name="O'neill K."/>
            <person name="Osman S."/>
            <person name="Parker S."/>
            <person name="Perrin D."/>
            <person name="Phunkhang P."/>
            <person name="Piqani B."/>
            <person name="Purcell S."/>
            <person name="Rachupka T."/>
            <person name="Ramasamy U."/>
            <person name="Rameau R."/>
            <person name="Ray V."/>
            <person name="Raymond C."/>
            <person name="Retta R."/>
            <person name="Richardson S."/>
            <person name="Rise C."/>
            <person name="Rodriguez J."/>
            <person name="Rogers J."/>
            <person name="Rogov P."/>
            <person name="Rutman M."/>
            <person name="Schupbach R."/>
            <person name="Seaman C."/>
            <person name="Settipalli S."/>
            <person name="Sharpe T."/>
            <person name="Sheridan J."/>
            <person name="Sherpa N."/>
            <person name="Shi J."/>
            <person name="Smirnov S."/>
            <person name="Smith C."/>
            <person name="Sougnez C."/>
            <person name="Spencer B."/>
            <person name="Stalker J."/>
            <person name="Stange-thomann N."/>
            <person name="Stavropoulos S."/>
            <person name="Stetson K."/>
            <person name="Stone C."/>
            <person name="Stone S."/>
            <person name="Stubbs M."/>
            <person name="Talamas J."/>
            <person name="Tchuinga P."/>
            <person name="Tenzing P."/>
            <person name="Tesfaye S."/>
            <person name="Theodore J."/>
            <person name="Thoulutsang Y."/>
            <person name="Topham K."/>
            <person name="Towey S."/>
            <person name="Tsamla T."/>
            <person name="Tsomo N."/>
            <person name="Vallee D."/>
            <person name="Vassiliev H."/>
            <person name="Venkataraman V."/>
            <person name="Vinson J."/>
            <person name="Vo A."/>
            <person name="Wade C."/>
            <person name="Wang S."/>
            <person name="Wangchuk T."/>
            <person name="Wangdi T."/>
            <person name="Whittaker C."/>
            <person name="Wilkinson J."/>
            <person name="Wu Y."/>
            <person name="Wyman D."/>
            <person name="Yadav S."/>
            <person name="Yang S."/>
            <person name="Yang X."/>
            <person name="Yeager S."/>
            <person name="Yee E."/>
            <person name="Young G."/>
            <person name="Zainoun J."/>
            <person name="Zembeck L."/>
            <person name="Zimmer A."/>
            <person name="Zody M."/>
            <person name="Lander E."/>
        </authorList>
    </citation>
    <scope>NUCLEOTIDE SEQUENCE [LARGE SCALE GENOMIC DNA]</scope>
</reference>
<evidence type="ECO:0000256" key="3">
    <source>
        <dbReference type="ARBA" id="ARBA00022490"/>
    </source>
</evidence>
<keyword evidence="4" id="KW-0206">Cytoskeleton</keyword>
<keyword evidence="3" id="KW-0963">Cytoplasm</keyword>
<protein>
    <recommendedName>
        <fullName evidence="9">Dynein regulatory complex protein 10</fullName>
    </recommendedName>
</protein>
<dbReference type="OMA" id="ESKMHFY"/>
<keyword evidence="5" id="KW-0966">Cell projection</keyword>
<accession>H2ZA23</accession>
<evidence type="ECO:0000313" key="7">
    <source>
        <dbReference type="Ensembl" id="ENSCSAVP00000014438.1"/>
    </source>
</evidence>
<reference evidence="7" key="2">
    <citation type="submission" date="2025-08" db="UniProtKB">
        <authorList>
            <consortium name="Ensembl"/>
        </authorList>
    </citation>
    <scope>IDENTIFICATION</scope>
</reference>
<name>H2ZA23_CIOSA</name>
<evidence type="ECO:0000256" key="6">
    <source>
        <dbReference type="SAM" id="Coils"/>
    </source>
</evidence>
<dbReference type="GO" id="GO:0007288">
    <property type="term" value="P:sperm axoneme assembly"/>
    <property type="evidence" value="ECO:0007669"/>
    <property type="project" value="TreeGrafter"/>
</dbReference>
<evidence type="ECO:0000256" key="5">
    <source>
        <dbReference type="ARBA" id="ARBA00023273"/>
    </source>
</evidence>
<evidence type="ECO:0000256" key="2">
    <source>
        <dbReference type="ARBA" id="ARBA00004316"/>
    </source>
</evidence>
<dbReference type="GO" id="GO:0005856">
    <property type="term" value="C:cytoskeleton"/>
    <property type="evidence" value="ECO:0007669"/>
    <property type="project" value="UniProtKB-SubCell"/>
</dbReference>
<dbReference type="HOGENOM" id="CLU_052522_1_0_1"/>
<keyword evidence="8" id="KW-1185">Reference proteome</keyword>
<dbReference type="Proteomes" id="UP000007875">
    <property type="component" value="Unassembled WGS sequence"/>
</dbReference>
<sequence length="306" mass="35754">MAFSHSMAVSLSAVLEDTVNQLGILGKIMPVSLQAHPEANKFVQTNITSMISSQLEAERTMEAALSARTEGKDSGLIQEFIGNLTTSNRLVDQSMRQNPLTKDNLQKIQEDRQFCEDVLAEVYKEMQAKHSFQSLLKAVKMEKDRKLGLQRTIIKEEQGRRKIKQLQRQLQDIKKEKELEIQQRNEMIAHLKDQLQEMKAKSNMEGKYVKKNAENQVHQNQQHCQIQEQTYKDELEELKRKVDEEVRTHVGIEEYLKKHQTMLEEKVEHWMDKYDKDVDAKQQELSTLKSSKANDLERLQELTRKY</sequence>
<dbReference type="STRING" id="51511.ENSCSAVP00000014438"/>
<feature type="coiled-coil region" evidence="6">
    <location>
        <begin position="149"/>
        <end position="291"/>
    </location>
</feature>
<dbReference type="GO" id="GO:0036126">
    <property type="term" value="C:sperm flagellum"/>
    <property type="evidence" value="ECO:0007669"/>
    <property type="project" value="TreeGrafter"/>
</dbReference>
<dbReference type="PANTHER" id="PTHR14871:SF1">
    <property type="entry name" value="DYNEIN REGULATORY COMPLEX PROTEIN 9"/>
    <property type="match status" value="1"/>
</dbReference>
<dbReference type="InterPro" id="IPR042618">
    <property type="entry name" value="IQCG"/>
</dbReference>